<dbReference type="SUPFAM" id="SSF52972">
    <property type="entry name" value="ITPase-like"/>
    <property type="match status" value="1"/>
</dbReference>
<dbReference type="GO" id="GO:0005737">
    <property type="term" value="C:cytoplasm"/>
    <property type="evidence" value="ECO:0007669"/>
    <property type="project" value="UniProtKB-SubCell"/>
</dbReference>
<keyword evidence="3 4" id="KW-0546">Nucleotide metabolism</keyword>
<evidence type="ECO:0000256" key="1">
    <source>
        <dbReference type="ARBA" id="ARBA00001968"/>
    </source>
</evidence>
<comment type="function">
    <text evidence="4">Nucleoside triphosphate pyrophosphatase that hydrolyzes dTTP and UTP. May have a dual role in cell division arrest and in preventing the incorporation of modified nucleotides into cellular nucleic acids.</text>
</comment>
<dbReference type="NCBIfam" id="TIGR00172">
    <property type="entry name" value="maf"/>
    <property type="match status" value="1"/>
</dbReference>
<dbReference type="Pfam" id="PF02545">
    <property type="entry name" value="Maf"/>
    <property type="match status" value="1"/>
</dbReference>
<gene>
    <name evidence="5" type="ORF">H206_02482</name>
</gene>
<dbReference type="HAMAP" id="MF_00528">
    <property type="entry name" value="Maf"/>
    <property type="match status" value="1"/>
</dbReference>
<feature type="site" description="Important for substrate specificity" evidence="4">
    <location>
        <position position="16"/>
    </location>
</feature>
<feature type="site" description="Important for substrate specificity" evidence="4">
    <location>
        <position position="158"/>
    </location>
</feature>
<comment type="catalytic activity">
    <reaction evidence="4">
        <text>UTP + H2O = UMP + diphosphate + H(+)</text>
        <dbReference type="Rhea" id="RHEA:29395"/>
        <dbReference type="ChEBI" id="CHEBI:15377"/>
        <dbReference type="ChEBI" id="CHEBI:15378"/>
        <dbReference type="ChEBI" id="CHEBI:33019"/>
        <dbReference type="ChEBI" id="CHEBI:46398"/>
        <dbReference type="ChEBI" id="CHEBI:57865"/>
        <dbReference type="EC" id="3.6.1.9"/>
    </reaction>
</comment>
<keyword evidence="6" id="KW-1185">Reference proteome</keyword>
<proteinExistence type="inferred from homology"/>
<feature type="site" description="Important for substrate specificity" evidence="4">
    <location>
        <position position="74"/>
    </location>
</feature>
<evidence type="ECO:0000313" key="6">
    <source>
        <dbReference type="Proteomes" id="UP000287853"/>
    </source>
</evidence>
<organism evidence="5 6">
    <name type="scientific">Candidatus Electrothrix aarhusensis</name>
    <dbReference type="NCBI Taxonomy" id="1859131"/>
    <lineage>
        <taxon>Bacteria</taxon>
        <taxon>Pseudomonadati</taxon>
        <taxon>Thermodesulfobacteriota</taxon>
        <taxon>Desulfobulbia</taxon>
        <taxon>Desulfobulbales</taxon>
        <taxon>Desulfobulbaceae</taxon>
        <taxon>Candidatus Electrothrix</taxon>
    </lineage>
</organism>
<evidence type="ECO:0000256" key="2">
    <source>
        <dbReference type="ARBA" id="ARBA00022801"/>
    </source>
</evidence>
<feature type="active site" description="Proton acceptor" evidence="4">
    <location>
        <position position="73"/>
    </location>
</feature>
<dbReference type="InterPro" id="IPR003697">
    <property type="entry name" value="Maf-like"/>
</dbReference>
<keyword evidence="4" id="KW-0963">Cytoplasm</keyword>
<reference evidence="5 6" key="1">
    <citation type="submission" date="2017-01" db="EMBL/GenBank/DDBJ databases">
        <title>The cable genome- insights into the physiology and evolution of filamentous bacteria capable of sulfide oxidation via long distance electron transfer.</title>
        <authorList>
            <person name="Schreiber L."/>
            <person name="Bjerg J.T."/>
            <person name="Boggild A."/>
            <person name="Van De Vossenberg J."/>
            <person name="Meysman F."/>
            <person name="Nielsen L.P."/>
            <person name="Schramm A."/>
            <person name="Kjeldsen K.U."/>
        </authorList>
    </citation>
    <scope>NUCLEOTIDE SEQUENCE [LARGE SCALE GENOMIC DNA]</scope>
    <source>
        <strain evidence="5">MCF</strain>
    </source>
</reference>
<dbReference type="EC" id="3.6.1.9" evidence="4"/>
<keyword evidence="2 4" id="KW-0378">Hydrolase</keyword>
<sequence>MFTTCKPLILASASPRRQQFLTDFGLQFTALAADIAETPLNGEKPDAFARRMAEEKAEVIARQHPASWVIGADTVVTIEGRILGKPNDEAHALEILRSLQGKKHEVITGLALRCVQENCTESLSRTTEVKFADFSDAILSAYVQTGEPMDKAGAYGIQGKGGFLVRSITGSSSNVVGLPINTCINLLLHYKIIAPLQEKK</sequence>
<dbReference type="GO" id="GO:0036218">
    <property type="term" value="F:dTTP diphosphatase activity"/>
    <property type="evidence" value="ECO:0007669"/>
    <property type="project" value="RHEA"/>
</dbReference>
<dbReference type="AlphaFoldDB" id="A0A444ISD7"/>
<protein>
    <recommendedName>
        <fullName evidence="4">dTTP/UTP pyrophosphatase</fullName>
        <shortName evidence="4">dTTPase/UTPase</shortName>
        <ecNumber evidence="4">3.6.1.9</ecNumber>
    </recommendedName>
    <alternativeName>
        <fullName evidence="4">Nucleoside triphosphate pyrophosphatase</fullName>
    </alternativeName>
    <alternativeName>
        <fullName evidence="4">Nucleotide pyrophosphatase</fullName>
        <shortName evidence="4">Nucleotide PPase</shortName>
    </alternativeName>
</protein>
<comment type="subcellular location">
    <subcellularLocation>
        <location evidence="4">Cytoplasm</location>
    </subcellularLocation>
</comment>
<dbReference type="EMBL" id="MTKO01000110">
    <property type="protein sequence ID" value="RWX43764.1"/>
    <property type="molecule type" value="Genomic_DNA"/>
</dbReference>
<dbReference type="Proteomes" id="UP000287853">
    <property type="component" value="Unassembled WGS sequence"/>
</dbReference>
<evidence type="ECO:0000256" key="4">
    <source>
        <dbReference type="HAMAP-Rule" id="MF_00528"/>
    </source>
</evidence>
<evidence type="ECO:0000256" key="3">
    <source>
        <dbReference type="ARBA" id="ARBA00023080"/>
    </source>
</evidence>
<dbReference type="PANTHER" id="PTHR43213">
    <property type="entry name" value="BIFUNCTIONAL DTTP/UTP PYROPHOSPHATASE/METHYLTRANSFERASE PROTEIN-RELATED"/>
    <property type="match status" value="1"/>
</dbReference>
<comment type="caution">
    <text evidence="4">Lacks conserved residue(s) required for the propagation of feature annotation.</text>
</comment>
<accession>A0A444ISD7</accession>
<comment type="caution">
    <text evidence="5">The sequence shown here is derived from an EMBL/GenBank/DDBJ whole genome shotgun (WGS) entry which is preliminary data.</text>
</comment>
<dbReference type="CDD" id="cd00555">
    <property type="entry name" value="Maf"/>
    <property type="match status" value="1"/>
</dbReference>
<comment type="similarity">
    <text evidence="4">Belongs to the Maf family. YhdE subfamily.</text>
</comment>
<dbReference type="PIRSF" id="PIRSF006305">
    <property type="entry name" value="Maf"/>
    <property type="match status" value="1"/>
</dbReference>
<name>A0A444ISD7_9BACT</name>
<evidence type="ECO:0000313" key="5">
    <source>
        <dbReference type="EMBL" id="RWX43764.1"/>
    </source>
</evidence>
<dbReference type="GO" id="GO:0009117">
    <property type="term" value="P:nucleotide metabolic process"/>
    <property type="evidence" value="ECO:0007669"/>
    <property type="project" value="UniProtKB-KW"/>
</dbReference>
<dbReference type="GO" id="GO:0036221">
    <property type="term" value="F:UTP diphosphatase activity"/>
    <property type="evidence" value="ECO:0007669"/>
    <property type="project" value="RHEA"/>
</dbReference>
<dbReference type="PANTHER" id="PTHR43213:SF5">
    <property type="entry name" value="BIFUNCTIONAL DTTP_UTP PYROPHOSPHATASE_METHYLTRANSFERASE PROTEIN-RELATED"/>
    <property type="match status" value="1"/>
</dbReference>
<dbReference type="InterPro" id="IPR029001">
    <property type="entry name" value="ITPase-like_fam"/>
</dbReference>
<comment type="cofactor">
    <cofactor evidence="1 4">
        <name>a divalent metal cation</name>
        <dbReference type="ChEBI" id="CHEBI:60240"/>
    </cofactor>
</comment>
<comment type="catalytic activity">
    <reaction evidence="4">
        <text>dTTP + H2O = dTMP + diphosphate + H(+)</text>
        <dbReference type="Rhea" id="RHEA:28534"/>
        <dbReference type="ChEBI" id="CHEBI:15377"/>
        <dbReference type="ChEBI" id="CHEBI:15378"/>
        <dbReference type="ChEBI" id="CHEBI:33019"/>
        <dbReference type="ChEBI" id="CHEBI:37568"/>
        <dbReference type="ChEBI" id="CHEBI:63528"/>
        <dbReference type="EC" id="3.6.1.9"/>
    </reaction>
</comment>
<dbReference type="Gene3D" id="3.90.950.10">
    <property type="match status" value="1"/>
</dbReference>